<gene>
    <name evidence="9" type="ORF">CY0110_06284</name>
</gene>
<name>A3IUI4_9CHRO</name>
<dbReference type="InterPro" id="IPR000160">
    <property type="entry name" value="GGDEF_dom"/>
</dbReference>
<dbReference type="InterPro" id="IPR000014">
    <property type="entry name" value="PAS"/>
</dbReference>
<dbReference type="InterPro" id="IPR043128">
    <property type="entry name" value="Rev_trsase/Diguanyl_cyclase"/>
</dbReference>
<dbReference type="Gene3D" id="3.30.70.270">
    <property type="match status" value="1"/>
</dbReference>
<feature type="domain" description="PAS" evidence="7">
    <location>
        <begin position="290"/>
        <end position="331"/>
    </location>
</feature>
<dbReference type="PROSITE" id="PS50112">
    <property type="entry name" value="PAS"/>
    <property type="match status" value="1"/>
</dbReference>
<reference evidence="9 10" key="1">
    <citation type="submission" date="2007-03" db="EMBL/GenBank/DDBJ databases">
        <authorList>
            <person name="Stal L."/>
            <person name="Ferriera S."/>
            <person name="Johnson J."/>
            <person name="Kravitz S."/>
            <person name="Beeson K."/>
            <person name="Sutton G."/>
            <person name="Rogers Y.-H."/>
            <person name="Friedman R."/>
            <person name="Frazier M."/>
            <person name="Venter J.C."/>
        </authorList>
    </citation>
    <scope>NUCLEOTIDE SEQUENCE [LARGE SCALE GENOMIC DNA]</scope>
    <source>
        <strain evidence="9 10">CCY0110</strain>
    </source>
</reference>
<feature type="transmembrane region" description="Helical" evidence="6">
    <location>
        <begin position="6"/>
        <end position="28"/>
    </location>
</feature>
<evidence type="ECO:0008006" key="11">
    <source>
        <dbReference type="Google" id="ProtNLM"/>
    </source>
</evidence>
<evidence type="ECO:0000313" key="10">
    <source>
        <dbReference type="Proteomes" id="UP000003781"/>
    </source>
</evidence>
<dbReference type="AlphaFoldDB" id="A3IUI4"/>
<dbReference type="CDD" id="cd01949">
    <property type="entry name" value="GGDEF"/>
    <property type="match status" value="1"/>
</dbReference>
<dbReference type="OrthoDB" id="9812260at2"/>
<dbReference type="InterPro" id="IPR029787">
    <property type="entry name" value="Nucleotide_cyclase"/>
</dbReference>
<evidence type="ECO:0000256" key="3">
    <source>
        <dbReference type="ARBA" id="ARBA00022692"/>
    </source>
</evidence>
<feature type="transmembrane region" description="Helical" evidence="6">
    <location>
        <begin position="71"/>
        <end position="95"/>
    </location>
</feature>
<sequence>MSWGKITQILIVALLYFLSGKASFFFSVSHSIVTLVVFTAEGWALAAIILCGVSIWPGIFLGQLLLAVNNGLPLILALGISTVNSLEAIIGLKLFKGFHLDPNLASIRDISGLQILIFLGLQPFSATCGTFILWMGGILPTSEYANAWFSWWFGNALGQILLTPVLLSLFSQFQVKNNQLFKGFLTLLPLVGLAWLVFFVTEIDSVSTTFAIFMPLLVFMAVRQGMAMVTLGTFLIASITLYATHKSMGPFVINGKAQLVDLNIFLLGAIMTAQFVAALFSELKDRENQLQRLSTSVFDHVQEAIVILNSEREIVDVNHSFIEITGYTKNEEKLLQMALFDPLTGLPNRRLMCDRLTQEMYKASRNNHLIAICYLDLDGFKKVNDTLGHEVGDRLLIEIAARLKACLRSGDSVARMGGDEFVIILSSLSGEQQCYEILQRIIDVANEPVLIDSQIASVSVSIGFTLYPQDNSDIKTLIRHADTAMYCAKKTGKGSYYLFDPDQERVY</sequence>
<dbReference type="GO" id="GO:0005886">
    <property type="term" value="C:plasma membrane"/>
    <property type="evidence" value="ECO:0007669"/>
    <property type="project" value="UniProtKB-SubCell"/>
</dbReference>
<dbReference type="eggNOG" id="COG5001">
    <property type="taxonomic scope" value="Bacteria"/>
</dbReference>
<dbReference type="Proteomes" id="UP000003781">
    <property type="component" value="Unassembled WGS sequence"/>
</dbReference>
<organism evidence="9 10">
    <name type="scientific">Crocosphaera chwakensis CCY0110</name>
    <dbReference type="NCBI Taxonomy" id="391612"/>
    <lineage>
        <taxon>Bacteria</taxon>
        <taxon>Bacillati</taxon>
        <taxon>Cyanobacteriota</taxon>
        <taxon>Cyanophyceae</taxon>
        <taxon>Oscillatoriophycideae</taxon>
        <taxon>Chroococcales</taxon>
        <taxon>Aphanothecaceae</taxon>
        <taxon>Crocosphaera</taxon>
        <taxon>Crocosphaera chwakensis</taxon>
    </lineage>
</organism>
<comment type="caution">
    <text evidence="9">The sequence shown here is derived from an EMBL/GenBank/DDBJ whole genome shotgun (WGS) entry which is preliminary data.</text>
</comment>
<comment type="subcellular location">
    <subcellularLocation>
        <location evidence="1">Cell membrane</location>
        <topology evidence="1">Multi-pass membrane protein</topology>
    </subcellularLocation>
</comment>
<feature type="transmembrane region" description="Helical" evidence="6">
    <location>
        <begin position="227"/>
        <end position="244"/>
    </location>
</feature>
<keyword evidence="5 6" id="KW-0472">Membrane</keyword>
<feature type="transmembrane region" description="Helical" evidence="6">
    <location>
        <begin position="115"/>
        <end position="136"/>
    </location>
</feature>
<feature type="transmembrane region" description="Helical" evidence="6">
    <location>
        <begin position="181"/>
        <end position="200"/>
    </location>
</feature>
<keyword evidence="10" id="KW-1185">Reference proteome</keyword>
<dbReference type="FunFam" id="3.30.70.270:FF:000001">
    <property type="entry name" value="Diguanylate cyclase domain protein"/>
    <property type="match status" value="1"/>
</dbReference>
<evidence type="ECO:0000259" key="7">
    <source>
        <dbReference type="PROSITE" id="PS50112"/>
    </source>
</evidence>
<dbReference type="Pfam" id="PF05231">
    <property type="entry name" value="MASE1"/>
    <property type="match status" value="1"/>
</dbReference>
<proteinExistence type="predicted"/>
<dbReference type="NCBIfam" id="TIGR00229">
    <property type="entry name" value="sensory_box"/>
    <property type="match status" value="1"/>
</dbReference>
<feature type="transmembrane region" description="Helical" evidence="6">
    <location>
        <begin position="35"/>
        <end position="59"/>
    </location>
</feature>
<dbReference type="SUPFAM" id="SSF55785">
    <property type="entry name" value="PYP-like sensor domain (PAS domain)"/>
    <property type="match status" value="1"/>
</dbReference>
<dbReference type="EMBL" id="AAXW01000035">
    <property type="protein sequence ID" value="EAZ89871.1"/>
    <property type="molecule type" value="Genomic_DNA"/>
</dbReference>
<dbReference type="RefSeq" id="WP_008277040.1">
    <property type="nucleotide sequence ID" value="NZ_AAXW01000035.1"/>
</dbReference>
<dbReference type="InterPro" id="IPR007895">
    <property type="entry name" value="MASE1"/>
</dbReference>
<dbReference type="SUPFAM" id="SSF55073">
    <property type="entry name" value="Nucleotide cyclase"/>
    <property type="match status" value="1"/>
</dbReference>
<dbReference type="InterPro" id="IPR052163">
    <property type="entry name" value="DGC-Regulatory_Protein"/>
</dbReference>
<feature type="transmembrane region" description="Helical" evidence="6">
    <location>
        <begin position="148"/>
        <end position="169"/>
    </location>
</feature>
<evidence type="ECO:0000256" key="6">
    <source>
        <dbReference type="SAM" id="Phobius"/>
    </source>
</evidence>
<accession>A3IUI4</accession>
<evidence type="ECO:0000256" key="2">
    <source>
        <dbReference type="ARBA" id="ARBA00022475"/>
    </source>
</evidence>
<protein>
    <recommendedName>
        <fullName evidence="11">Sensor domain-containing diguanylate cyclase</fullName>
    </recommendedName>
</protein>
<dbReference type="PROSITE" id="PS50887">
    <property type="entry name" value="GGDEF"/>
    <property type="match status" value="1"/>
</dbReference>
<feature type="domain" description="GGDEF" evidence="8">
    <location>
        <begin position="368"/>
        <end position="501"/>
    </location>
</feature>
<dbReference type="NCBIfam" id="TIGR00254">
    <property type="entry name" value="GGDEF"/>
    <property type="match status" value="1"/>
</dbReference>
<evidence type="ECO:0000256" key="1">
    <source>
        <dbReference type="ARBA" id="ARBA00004651"/>
    </source>
</evidence>
<keyword evidence="4 6" id="KW-1133">Transmembrane helix</keyword>
<keyword evidence="2" id="KW-1003">Cell membrane</keyword>
<evidence type="ECO:0000256" key="4">
    <source>
        <dbReference type="ARBA" id="ARBA00022989"/>
    </source>
</evidence>
<evidence type="ECO:0000313" key="9">
    <source>
        <dbReference type="EMBL" id="EAZ89871.1"/>
    </source>
</evidence>
<dbReference type="SMART" id="SM00267">
    <property type="entry name" value="GGDEF"/>
    <property type="match status" value="1"/>
</dbReference>
<dbReference type="Gene3D" id="3.30.450.20">
    <property type="entry name" value="PAS domain"/>
    <property type="match status" value="1"/>
</dbReference>
<keyword evidence="3 6" id="KW-0812">Transmembrane</keyword>
<dbReference type="PANTHER" id="PTHR46663">
    <property type="entry name" value="DIGUANYLATE CYCLASE DGCT-RELATED"/>
    <property type="match status" value="1"/>
</dbReference>
<dbReference type="InterPro" id="IPR035965">
    <property type="entry name" value="PAS-like_dom_sf"/>
</dbReference>
<evidence type="ECO:0000259" key="8">
    <source>
        <dbReference type="PROSITE" id="PS50887"/>
    </source>
</evidence>
<evidence type="ECO:0000256" key="5">
    <source>
        <dbReference type="ARBA" id="ARBA00023136"/>
    </source>
</evidence>
<feature type="transmembrane region" description="Helical" evidence="6">
    <location>
        <begin position="264"/>
        <end position="283"/>
    </location>
</feature>
<dbReference type="Pfam" id="PF00990">
    <property type="entry name" value="GGDEF"/>
    <property type="match status" value="1"/>
</dbReference>
<dbReference type="eggNOG" id="COG3447">
    <property type="taxonomic scope" value="Bacteria"/>
</dbReference>
<dbReference type="PANTHER" id="PTHR46663:SF3">
    <property type="entry name" value="SLL0267 PROTEIN"/>
    <property type="match status" value="1"/>
</dbReference>